<evidence type="ECO:0008006" key="3">
    <source>
        <dbReference type="Google" id="ProtNLM"/>
    </source>
</evidence>
<organism evidence="1 2">
    <name type="scientific">Microbacterium allomyrinae</name>
    <dbReference type="NCBI Taxonomy" id="2830666"/>
    <lineage>
        <taxon>Bacteria</taxon>
        <taxon>Bacillati</taxon>
        <taxon>Actinomycetota</taxon>
        <taxon>Actinomycetes</taxon>
        <taxon>Micrococcales</taxon>
        <taxon>Microbacteriaceae</taxon>
        <taxon>Microbacterium</taxon>
    </lineage>
</organism>
<reference evidence="1" key="1">
    <citation type="submission" date="2021-04" db="EMBL/GenBank/DDBJ databases">
        <title>Microbacterium tenobrionis sp. nov. and Microbacterium allomyrinae sp. nov., isolated from larvae of Tenobrio molitor and Allomyrina dichotoma, respectively.</title>
        <authorList>
            <person name="Lee S.D."/>
        </authorList>
    </citation>
    <scope>NUCLEOTIDE SEQUENCE</scope>
    <source>
        <strain evidence="1">BWT-G7</strain>
    </source>
</reference>
<evidence type="ECO:0000313" key="2">
    <source>
        <dbReference type="Proteomes" id="UP001139354"/>
    </source>
</evidence>
<protein>
    <recommendedName>
        <fullName evidence="3">DUF559 domain-containing protein</fullName>
    </recommendedName>
</protein>
<sequence length="310" mass="34283">MQTIPPWMDGSPFTIADGRRVGFTAGQLRRKAFERPFHGVRVIGSAGRIDGGLIDRCAALRVVLPAGATFSHATAARIWGMPLPAWLADELHVLVPDRMAVRRAGVVGWRRSGDLRVTVAAHGLPVTTPADTWTLLATMTDARGGRMTRDWLVAIADFLVSGRRTRYGRNPALATRADLEDAVARHASRRGAVALQWAWERVRAPVDSPPETFVRLGLVREGLAEPLVQPPIRTAVGIRHPDLGYLEERVLLEYLGDVHRTDRATWLKDLERVQLFEDAGYRVILLGALDTTPEGIRALSARVRRALRRA</sequence>
<evidence type="ECO:0000313" key="1">
    <source>
        <dbReference type="EMBL" id="MCC2032847.1"/>
    </source>
</evidence>
<dbReference type="EMBL" id="JAGTTN010000003">
    <property type="protein sequence ID" value="MCC2032847.1"/>
    <property type="molecule type" value="Genomic_DNA"/>
</dbReference>
<name>A0A9X1S3U3_9MICO</name>
<accession>A0A9X1S3U3</accession>
<gene>
    <name evidence="1" type="ORF">KEC57_11725</name>
</gene>
<comment type="caution">
    <text evidence="1">The sequence shown here is derived from an EMBL/GenBank/DDBJ whole genome shotgun (WGS) entry which is preliminary data.</text>
</comment>
<dbReference type="RefSeq" id="WP_229384799.1">
    <property type="nucleotide sequence ID" value="NZ_JAGTTN010000003.1"/>
</dbReference>
<proteinExistence type="predicted"/>
<keyword evidence="2" id="KW-1185">Reference proteome</keyword>
<dbReference type="Proteomes" id="UP001139354">
    <property type="component" value="Unassembled WGS sequence"/>
</dbReference>
<dbReference type="AlphaFoldDB" id="A0A9X1S3U3"/>